<evidence type="ECO:0008006" key="3">
    <source>
        <dbReference type="Google" id="ProtNLM"/>
    </source>
</evidence>
<proteinExistence type="predicted"/>
<accession>A0A2P2E7F2</accession>
<dbReference type="InterPro" id="IPR006311">
    <property type="entry name" value="TAT_signal"/>
</dbReference>
<comment type="caution">
    <text evidence="1">The sequence shown here is derived from an EMBL/GenBank/DDBJ whole genome shotgun (WGS) entry which is preliminary data.</text>
</comment>
<dbReference type="Proteomes" id="UP000245086">
    <property type="component" value="Unassembled WGS sequence"/>
</dbReference>
<dbReference type="EMBL" id="BFBR01000001">
    <property type="protein sequence ID" value="GBF56984.1"/>
    <property type="molecule type" value="Genomic_DNA"/>
</dbReference>
<dbReference type="PROSITE" id="PS51318">
    <property type="entry name" value="TAT"/>
    <property type="match status" value="1"/>
</dbReference>
<protein>
    <recommendedName>
        <fullName evidence="3">Tat pathway signal protein</fullName>
    </recommendedName>
</protein>
<evidence type="ECO:0000313" key="2">
    <source>
        <dbReference type="Proteomes" id="UP000245086"/>
    </source>
</evidence>
<keyword evidence="2" id="KW-1185">Reference proteome</keyword>
<organism evidence="1 2">
    <name type="scientific">Candidatus Phycosocius bacilliformis</name>
    <dbReference type="NCBI Taxonomy" id="1445552"/>
    <lineage>
        <taxon>Bacteria</taxon>
        <taxon>Pseudomonadati</taxon>
        <taxon>Pseudomonadota</taxon>
        <taxon>Alphaproteobacteria</taxon>
        <taxon>Caulobacterales</taxon>
        <taxon>Caulobacterales incertae sedis</taxon>
        <taxon>Candidatus Phycosocius</taxon>
    </lineage>
</organism>
<reference evidence="1" key="1">
    <citation type="journal article" date="2018" name="Genome Announc.">
        <title>Draft Genome Sequence of "Candidatus Phycosocius bacilliformis," an Alphaproteobacterial Ectosymbiont of the Hydrocarbon-Producing Green Alga Botryococcus braunii.</title>
        <authorList>
            <person name="Tanabe Y."/>
            <person name="Yamaguchi H."/>
            <person name="Watanabe M.M."/>
        </authorList>
    </citation>
    <scope>NUCLEOTIDE SEQUENCE [LARGE SCALE GENOMIC DNA]</scope>
    <source>
        <strain evidence="1">BOTRYCO-2</strain>
    </source>
</reference>
<dbReference type="AlphaFoldDB" id="A0A2P2E7F2"/>
<dbReference type="RefSeq" id="WP_108983814.1">
    <property type="nucleotide sequence ID" value="NZ_BFBR01000001.1"/>
</dbReference>
<sequence>MSYSDQNLTRRGLARFAGAVVVGLGGASAGAISTAQAAKPVPKGGGNEAGFLGSNQVTASIMRQFRSIGLMQIDMGIVVSATSQRDRALAATPALRAAWRGVAQEFVNTLFIPGRVPDTIMLAQRMQAVTDRIVGPGIAKVVLLSVIVR</sequence>
<gene>
    <name evidence="1" type="ORF">PbB2_00641</name>
</gene>
<name>A0A2P2E7F2_9PROT</name>
<evidence type="ECO:0000313" key="1">
    <source>
        <dbReference type="EMBL" id="GBF56984.1"/>
    </source>
</evidence>